<sequence>MTDGASANWTLTDDSFVERLVCHSRLPLIAGLDAGRPAVHVWECGSDGLRRVGITDPDAAAYPAESWERAGLVPAFTWHPYEPRLILTGVAGLRVWTPDGAGAVPQSPADHSYHSVAFSPDGRTLWASPSSLLDEEEAWQRSDTLDLATGALRLGPRWDTDVVEHPGGGLVVTLASDQGATYVLFARPDGDAPARMRIVRHAIILDVDGYEAPTFSDDGRYLALRGNSYVHSLDVFELPAMRKVLGTTLGDPYPGYPYPPAWLEEQERWSHHNVVFAPRSGTILLGTAQGTIATIGLDDGRVSEHEHSSVPISALAITSRGRLVVADRSGRITVMNAPGDEARESRQARAAVAREVAERLLAATSELPDDADLDESLIRHDGERTWSSGDLETVTTAEEADPTWLRLRAAINTHRRQREEP</sequence>
<evidence type="ECO:0000313" key="2">
    <source>
        <dbReference type="Proteomes" id="UP000198415"/>
    </source>
</evidence>
<dbReference type="Gene3D" id="2.130.10.10">
    <property type="entry name" value="YVTN repeat-like/Quinoprotein amine dehydrogenase"/>
    <property type="match status" value="1"/>
</dbReference>
<dbReference type="InterPro" id="IPR015943">
    <property type="entry name" value="WD40/YVTN_repeat-like_dom_sf"/>
</dbReference>
<evidence type="ECO:0008006" key="3">
    <source>
        <dbReference type="Google" id="ProtNLM"/>
    </source>
</evidence>
<proteinExistence type="predicted"/>
<reference evidence="1 2" key="1">
    <citation type="submission" date="2017-06" db="EMBL/GenBank/DDBJ databases">
        <authorList>
            <person name="Kim H.J."/>
            <person name="Triplett B.A."/>
        </authorList>
    </citation>
    <scope>NUCLEOTIDE SEQUENCE [LARGE SCALE GENOMIC DNA]</scope>
    <source>
        <strain evidence="1 2">DSM 43151</strain>
    </source>
</reference>
<evidence type="ECO:0000313" key="1">
    <source>
        <dbReference type="EMBL" id="SNR79627.1"/>
    </source>
</evidence>
<protein>
    <recommendedName>
        <fullName evidence="3">WD40-like Beta Propeller Repeat</fullName>
    </recommendedName>
</protein>
<dbReference type="Proteomes" id="UP000198415">
    <property type="component" value="Unassembled WGS sequence"/>
</dbReference>
<organism evidence="1 2">
    <name type="scientific">Actinoplanes regularis</name>
    <dbReference type="NCBI Taxonomy" id="52697"/>
    <lineage>
        <taxon>Bacteria</taxon>
        <taxon>Bacillati</taxon>
        <taxon>Actinomycetota</taxon>
        <taxon>Actinomycetes</taxon>
        <taxon>Micromonosporales</taxon>
        <taxon>Micromonosporaceae</taxon>
        <taxon>Actinoplanes</taxon>
    </lineage>
</organism>
<dbReference type="AlphaFoldDB" id="A0A238Z8K2"/>
<keyword evidence="2" id="KW-1185">Reference proteome</keyword>
<dbReference type="EMBL" id="FZNR01000005">
    <property type="protein sequence ID" value="SNR79627.1"/>
    <property type="molecule type" value="Genomic_DNA"/>
</dbReference>
<gene>
    <name evidence="1" type="ORF">SAMN06264365_105520</name>
</gene>
<dbReference type="SUPFAM" id="SSF101898">
    <property type="entry name" value="NHL repeat"/>
    <property type="match status" value="1"/>
</dbReference>
<dbReference type="RefSeq" id="WP_203833101.1">
    <property type="nucleotide sequence ID" value="NZ_BOMU01000035.1"/>
</dbReference>
<name>A0A238Z8K2_9ACTN</name>
<accession>A0A238Z8K2</accession>